<evidence type="ECO:0000313" key="2">
    <source>
        <dbReference type="Proteomes" id="UP000612362"/>
    </source>
</evidence>
<sequence length="55" mass="6621">MAWRKRLNSYVLNARQWWCILTQRLLKARELFRCAFNFDGYTLAVVEHKASQFVA</sequence>
<name>A0A8J3HXS7_9CHLR</name>
<dbReference type="AlphaFoldDB" id="A0A8J3HXS7"/>
<reference evidence="1" key="1">
    <citation type="submission" date="2020-10" db="EMBL/GenBank/DDBJ databases">
        <title>Taxonomic study of unclassified bacteria belonging to the class Ktedonobacteria.</title>
        <authorList>
            <person name="Yabe S."/>
            <person name="Wang C.M."/>
            <person name="Zheng Y."/>
            <person name="Sakai Y."/>
            <person name="Cavaletti L."/>
            <person name="Monciardini P."/>
            <person name="Donadio S."/>
        </authorList>
    </citation>
    <scope>NUCLEOTIDE SEQUENCE</scope>
    <source>
        <strain evidence="1">SOSP1-1</strain>
    </source>
</reference>
<evidence type="ECO:0008006" key="3">
    <source>
        <dbReference type="Google" id="ProtNLM"/>
    </source>
</evidence>
<proteinExistence type="predicted"/>
<protein>
    <recommendedName>
        <fullName evidence="3">Transposase</fullName>
    </recommendedName>
</protein>
<evidence type="ECO:0000313" key="1">
    <source>
        <dbReference type="EMBL" id="GHO42592.1"/>
    </source>
</evidence>
<dbReference type="Proteomes" id="UP000612362">
    <property type="component" value="Unassembled WGS sequence"/>
</dbReference>
<keyword evidence="2" id="KW-1185">Reference proteome</keyword>
<gene>
    <name evidence="1" type="ORF">KSX_07550</name>
</gene>
<accession>A0A8J3HXS7</accession>
<comment type="caution">
    <text evidence="1">The sequence shown here is derived from an EMBL/GenBank/DDBJ whole genome shotgun (WGS) entry which is preliminary data.</text>
</comment>
<dbReference type="EMBL" id="BNJF01000001">
    <property type="protein sequence ID" value="GHO42592.1"/>
    <property type="molecule type" value="Genomic_DNA"/>
</dbReference>
<organism evidence="1 2">
    <name type="scientific">Ktedonospora formicarum</name>
    <dbReference type="NCBI Taxonomy" id="2778364"/>
    <lineage>
        <taxon>Bacteria</taxon>
        <taxon>Bacillati</taxon>
        <taxon>Chloroflexota</taxon>
        <taxon>Ktedonobacteria</taxon>
        <taxon>Ktedonobacterales</taxon>
        <taxon>Ktedonobacteraceae</taxon>
        <taxon>Ktedonospora</taxon>
    </lineage>
</organism>